<dbReference type="AlphaFoldDB" id="A0A4C1Z631"/>
<organism evidence="1 2">
    <name type="scientific">Eumeta variegata</name>
    <name type="common">Bagworm moth</name>
    <name type="synonym">Eumeta japonica</name>
    <dbReference type="NCBI Taxonomy" id="151549"/>
    <lineage>
        <taxon>Eukaryota</taxon>
        <taxon>Metazoa</taxon>
        <taxon>Ecdysozoa</taxon>
        <taxon>Arthropoda</taxon>
        <taxon>Hexapoda</taxon>
        <taxon>Insecta</taxon>
        <taxon>Pterygota</taxon>
        <taxon>Neoptera</taxon>
        <taxon>Endopterygota</taxon>
        <taxon>Lepidoptera</taxon>
        <taxon>Glossata</taxon>
        <taxon>Ditrysia</taxon>
        <taxon>Tineoidea</taxon>
        <taxon>Psychidae</taxon>
        <taxon>Oiketicinae</taxon>
        <taxon>Eumeta</taxon>
    </lineage>
</organism>
<name>A0A4C1Z631_EUMVA</name>
<reference evidence="1 2" key="1">
    <citation type="journal article" date="2019" name="Commun. Biol.">
        <title>The bagworm genome reveals a unique fibroin gene that provides high tensile strength.</title>
        <authorList>
            <person name="Kono N."/>
            <person name="Nakamura H."/>
            <person name="Ohtoshi R."/>
            <person name="Tomita M."/>
            <person name="Numata K."/>
            <person name="Arakawa K."/>
        </authorList>
    </citation>
    <scope>NUCLEOTIDE SEQUENCE [LARGE SCALE GENOMIC DNA]</scope>
</reference>
<dbReference type="OrthoDB" id="411823at2759"/>
<dbReference type="Proteomes" id="UP000299102">
    <property type="component" value="Unassembled WGS sequence"/>
</dbReference>
<accession>A0A4C1Z631</accession>
<comment type="caution">
    <text evidence="1">The sequence shown here is derived from an EMBL/GenBank/DDBJ whole genome shotgun (WGS) entry which is preliminary data.</text>
</comment>
<keyword evidence="2" id="KW-1185">Reference proteome</keyword>
<evidence type="ECO:0000313" key="1">
    <source>
        <dbReference type="EMBL" id="GBP82524.1"/>
    </source>
</evidence>
<evidence type="ECO:0000313" key="2">
    <source>
        <dbReference type="Proteomes" id="UP000299102"/>
    </source>
</evidence>
<protein>
    <submittedName>
        <fullName evidence="1">Uncharacterized protein</fullName>
    </submittedName>
</protein>
<proteinExistence type="predicted"/>
<dbReference type="EMBL" id="BGZK01001570">
    <property type="protein sequence ID" value="GBP82524.1"/>
    <property type="molecule type" value="Genomic_DNA"/>
</dbReference>
<gene>
    <name evidence="1" type="ORF">EVAR_91649_1</name>
</gene>
<sequence>MVRTRNKIVLLFTWTEDTPFIQATKASVRQQRDKEKPRHLKDNERFTKVCPKPTKADLGEVKPPSLCLSRIRKTMRNAFLEFAALTIAIQDVTQTM</sequence>